<dbReference type="Pfam" id="PF03745">
    <property type="entry name" value="DUF309"/>
    <property type="match status" value="1"/>
</dbReference>
<proteinExistence type="predicted"/>
<organism evidence="1 2">
    <name type="scientific">Tumebacillus lipolyticus</name>
    <dbReference type="NCBI Taxonomy" id="1280370"/>
    <lineage>
        <taxon>Bacteria</taxon>
        <taxon>Bacillati</taxon>
        <taxon>Bacillota</taxon>
        <taxon>Bacilli</taxon>
        <taxon>Bacillales</taxon>
        <taxon>Alicyclobacillaceae</taxon>
        <taxon>Tumebacillus</taxon>
    </lineage>
</organism>
<gene>
    <name evidence="1" type="ORF">ACFSOY_18955</name>
</gene>
<reference evidence="2" key="1">
    <citation type="journal article" date="2019" name="Int. J. Syst. Evol. Microbiol.">
        <title>The Global Catalogue of Microorganisms (GCM) 10K type strain sequencing project: providing services to taxonomists for standard genome sequencing and annotation.</title>
        <authorList>
            <consortium name="The Broad Institute Genomics Platform"/>
            <consortium name="The Broad Institute Genome Sequencing Center for Infectious Disease"/>
            <person name="Wu L."/>
            <person name="Ma J."/>
        </authorList>
    </citation>
    <scope>NUCLEOTIDE SEQUENCE [LARGE SCALE GENOMIC DNA]</scope>
    <source>
        <strain evidence="2">CGMCC 1.13574</strain>
    </source>
</reference>
<dbReference type="InterPro" id="IPR023203">
    <property type="entry name" value="TTHA0068_sf"/>
</dbReference>
<accession>A0ABW5A3T4</accession>
<keyword evidence="2" id="KW-1185">Reference proteome</keyword>
<sequence>MNEITKEYVRHFNETRDFFECHELFEEAWKAEAQEPLKSFYKAMVQVATAQFKLNQGYMNGFRKLYGFCFGVLAALPPQYQGIDVAKLRDEFTAQLNRLPEEAYIEAGTFREHGLDYLVLSTVEDAE</sequence>
<dbReference type="InterPro" id="IPR005500">
    <property type="entry name" value="DUF309"/>
</dbReference>
<name>A0ABW5A3T4_9BACL</name>
<protein>
    <submittedName>
        <fullName evidence="1">DUF309 domain-containing protein</fullName>
    </submittedName>
</protein>
<dbReference type="Proteomes" id="UP001597343">
    <property type="component" value="Unassembled WGS sequence"/>
</dbReference>
<dbReference type="EMBL" id="JBHUIO010000011">
    <property type="protein sequence ID" value="MFD2172048.1"/>
    <property type="molecule type" value="Genomic_DNA"/>
</dbReference>
<dbReference type="RefSeq" id="WP_386049369.1">
    <property type="nucleotide sequence ID" value="NZ_JBHUIO010000011.1"/>
</dbReference>
<dbReference type="Gene3D" id="1.10.3450.10">
    <property type="entry name" value="TTHA0068-like"/>
    <property type="match status" value="1"/>
</dbReference>
<comment type="caution">
    <text evidence="1">The sequence shown here is derived from an EMBL/GenBank/DDBJ whole genome shotgun (WGS) entry which is preliminary data.</text>
</comment>
<evidence type="ECO:0000313" key="1">
    <source>
        <dbReference type="EMBL" id="MFD2172048.1"/>
    </source>
</evidence>
<dbReference type="SUPFAM" id="SSF140663">
    <property type="entry name" value="TTHA0068-like"/>
    <property type="match status" value="1"/>
</dbReference>
<evidence type="ECO:0000313" key="2">
    <source>
        <dbReference type="Proteomes" id="UP001597343"/>
    </source>
</evidence>